<reference evidence="1" key="1">
    <citation type="submission" date="2016-10" db="EMBL/GenBank/DDBJ databases">
        <authorList>
            <person name="de Groot N.N."/>
        </authorList>
    </citation>
    <scope>NUCLEOTIDE SEQUENCE</scope>
</reference>
<gene>
    <name evidence="1" type="ORF">MNB_SV-6-428</name>
</gene>
<sequence>MNKIFIPILISILFVFSGCGDDHNDVVVVAPTATTLFLIDQDGMSLGGVPYICDSMVAWSATRPNGEFTFFEPDNCTFDFTGLSGNYENDYIHDDIIYIVDDLDRGKGGIPYSCEYFGASSTYLDGSFNYGANDACTFYL</sequence>
<dbReference type="AlphaFoldDB" id="A0A1W1B9I3"/>
<evidence type="ECO:0008006" key="2">
    <source>
        <dbReference type="Google" id="ProtNLM"/>
    </source>
</evidence>
<name>A0A1W1B9I3_9ZZZZ</name>
<proteinExistence type="predicted"/>
<organism evidence="1">
    <name type="scientific">hydrothermal vent metagenome</name>
    <dbReference type="NCBI Taxonomy" id="652676"/>
    <lineage>
        <taxon>unclassified sequences</taxon>
        <taxon>metagenomes</taxon>
        <taxon>ecological metagenomes</taxon>
    </lineage>
</organism>
<dbReference type="PROSITE" id="PS51257">
    <property type="entry name" value="PROKAR_LIPOPROTEIN"/>
    <property type="match status" value="1"/>
</dbReference>
<protein>
    <recommendedName>
        <fullName evidence="2">Lipoprotein</fullName>
    </recommendedName>
</protein>
<evidence type="ECO:0000313" key="1">
    <source>
        <dbReference type="EMBL" id="SFV50118.1"/>
    </source>
</evidence>
<dbReference type="EMBL" id="FPHC01000006">
    <property type="protein sequence ID" value="SFV50118.1"/>
    <property type="molecule type" value="Genomic_DNA"/>
</dbReference>
<accession>A0A1W1B9I3</accession>